<dbReference type="PANTHER" id="PTHR35901:SF1">
    <property type="entry name" value="EXONUCLEASE VAPC9"/>
    <property type="match status" value="1"/>
</dbReference>
<proteinExistence type="predicted"/>
<evidence type="ECO:0000313" key="4">
    <source>
        <dbReference type="Proteomes" id="UP000005289"/>
    </source>
</evidence>
<evidence type="ECO:0000313" key="3">
    <source>
        <dbReference type="EMBL" id="AHE96972.1"/>
    </source>
</evidence>
<dbReference type="InterPro" id="IPR002716">
    <property type="entry name" value="PIN_dom"/>
</dbReference>
<dbReference type="InterPro" id="IPR051619">
    <property type="entry name" value="TypeII_TA_RNase_PINc/VapC"/>
</dbReference>
<name>W0DI85_9GAMM</name>
<evidence type="ECO:0000259" key="2">
    <source>
        <dbReference type="Pfam" id="PF01850"/>
    </source>
</evidence>
<dbReference type="KEGG" id="tti:THITH_00330"/>
<organism evidence="3 4">
    <name type="scientific">Thioalkalivibrio paradoxus ARh 1</name>
    <dbReference type="NCBI Taxonomy" id="713585"/>
    <lineage>
        <taxon>Bacteria</taxon>
        <taxon>Pseudomonadati</taxon>
        <taxon>Pseudomonadota</taxon>
        <taxon>Gammaproteobacteria</taxon>
        <taxon>Chromatiales</taxon>
        <taxon>Ectothiorhodospiraceae</taxon>
        <taxon>Thioalkalivibrio</taxon>
    </lineage>
</organism>
<gene>
    <name evidence="3" type="ORF">THITH_00330</name>
</gene>
<dbReference type="PANTHER" id="PTHR35901">
    <property type="entry name" value="RIBONUCLEASE VAPC3"/>
    <property type="match status" value="1"/>
</dbReference>
<dbReference type="SUPFAM" id="SSF88723">
    <property type="entry name" value="PIN domain-like"/>
    <property type="match status" value="1"/>
</dbReference>
<protein>
    <submittedName>
        <fullName evidence="3">Twitching motility protein PilT</fullName>
    </submittedName>
</protein>
<dbReference type="RefSeq" id="WP_006746525.1">
    <property type="nucleotide sequence ID" value="NZ_CP007029.1"/>
</dbReference>
<dbReference type="InterPro" id="IPR029060">
    <property type="entry name" value="PIN-like_dom_sf"/>
</dbReference>
<dbReference type="CDD" id="cd09873">
    <property type="entry name" value="PIN_Pae0151-like"/>
    <property type="match status" value="1"/>
</dbReference>
<dbReference type="EMBL" id="CP007029">
    <property type="protein sequence ID" value="AHE96972.1"/>
    <property type="molecule type" value="Genomic_DNA"/>
</dbReference>
<dbReference type="Gene3D" id="3.40.50.1010">
    <property type="entry name" value="5'-nuclease"/>
    <property type="match status" value="1"/>
</dbReference>
<sequence>MRTVLDASAAVHIVMRTERSGEFIARLETSQMVLAPALFHDEVANTLWKYTRAGVIDKNTALTRLEETLSLVDAFEPDATLATEALSLAILHNRPVYDLIYVVLAMRFGASLLSADGGLLQLAAGIDPSMA</sequence>
<evidence type="ECO:0000256" key="1">
    <source>
        <dbReference type="ARBA" id="ARBA00022842"/>
    </source>
</evidence>
<accession>W0DI85</accession>
<reference evidence="3 4" key="1">
    <citation type="submission" date="2013-12" db="EMBL/GenBank/DDBJ databases">
        <authorList>
            <consortium name="DOE Joint Genome Institute"/>
            <person name="Muyzer G."/>
            <person name="Huntemann M."/>
            <person name="Han J."/>
            <person name="Chen A."/>
            <person name="Kyrpides N."/>
            <person name="Mavromatis K."/>
            <person name="Markowitz V."/>
            <person name="Palaniappan K."/>
            <person name="Ivanova N."/>
            <person name="Schaumberg A."/>
            <person name="Pati A."/>
            <person name="Liolios K."/>
            <person name="Nordberg H.P."/>
            <person name="Cantor M.N."/>
            <person name="Hua S.X."/>
            <person name="Woyke T."/>
        </authorList>
    </citation>
    <scope>NUCLEOTIDE SEQUENCE [LARGE SCALE GENOMIC DNA]</scope>
    <source>
        <strain evidence="3 4">ARh 1</strain>
    </source>
</reference>
<keyword evidence="1" id="KW-0460">Magnesium</keyword>
<dbReference type="HOGENOM" id="CLU_121774_3_0_6"/>
<dbReference type="OrthoDB" id="5801173at2"/>
<dbReference type="InterPro" id="IPR044153">
    <property type="entry name" value="PIN_Pae0151-like"/>
</dbReference>
<keyword evidence="4" id="KW-1185">Reference proteome</keyword>
<dbReference type="Pfam" id="PF01850">
    <property type="entry name" value="PIN"/>
    <property type="match status" value="1"/>
</dbReference>
<dbReference type="Proteomes" id="UP000005289">
    <property type="component" value="Chromosome"/>
</dbReference>
<feature type="domain" description="PIN" evidence="2">
    <location>
        <begin position="4"/>
        <end position="123"/>
    </location>
</feature>
<dbReference type="AlphaFoldDB" id="W0DI85"/>